<dbReference type="Proteomes" id="UP000826195">
    <property type="component" value="Unassembled WGS sequence"/>
</dbReference>
<feature type="compositionally biased region" description="Basic and acidic residues" evidence="1">
    <location>
        <begin position="11"/>
        <end position="26"/>
    </location>
</feature>
<gene>
    <name evidence="2" type="ORF">KQX54_019845</name>
</gene>
<evidence type="ECO:0000313" key="2">
    <source>
        <dbReference type="EMBL" id="KAH0540775.1"/>
    </source>
</evidence>
<organism evidence="2 3">
    <name type="scientific">Cotesia glomerata</name>
    <name type="common">Lepidopteran parasitic wasp</name>
    <name type="synonym">Apanteles glomeratus</name>
    <dbReference type="NCBI Taxonomy" id="32391"/>
    <lineage>
        <taxon>Eukaryota</taxon>
        <taxon>Metazoa</taxon>
        <taxon>Ecdysozoa</taxon>
        <taxon>Arthropoda</taxon>
        <taxon>Hexapoda</taxon>
        <taxon>Insecta</taxon>
        <taxon>Pterygota</taxon>
        <taxon>Neoptera</taxon>
        <taxon>Endopterygota</taxon>
        <taxon>Hymenoptera</taxon>
        <taxon>Apocrita</taxon>
        <taxon>Ichneumonoidea</taxon>
        <taxon>Braconidae</taxon>
        <taxon>Microgastrinae</taxon>
        <taxon>Cotesia</taxon>
    </lineage>
</organism>
<evidence type="ECO:0000313" key="3">
    <source>
        <dbReference type="Proteomes" id="UP000826195"/>
    </source>
</evidence>
<reference evidence="2 3" key="1">
    <citation type="journal article" date="2021" name="J. Hered.">
        <title>A chromosome-level genome assembly of the parasitoid wasp, Cotesia glomerata (Hymenoptera: Braconidae).</title>
        <authorList>
            <person name="Pinto B.J."/>
            <person name="Weis J.J."/>
            <person name="Gamble T."/>
            <person name="Ode P.J."/>
            <person name="Paul R."/>
            <person name="Zaspel J.M."/>
        </authorList>
    </citation>
    <scope>NUCLEOTIDE SEQUENCE [LARGE SCALE GENOMIC DNA]</scope>
    <source>
        <strain evidence="2">CgM1</strain>
    </source>
</reference>
<feature type="compositionally biased region" description="Basic residues" evidence="1">
    <location>
        <begin position="1"/>
        <end position="10"/>
    </location>
</feature>
<feature type="compositionally biased region" description="Polar residues" evidence="1">
    <location>
        <begin position="68"/>
        <end position="88"/>
    </location>
</feature>
<dbReference type="AlphaFoldDB" id="A0AAV7I2J1"/>
<keyword evidence="3" id="KW-1185">Reference proteome</keyword>
<dbReference type="EMBL" id="JAHXZJ010002609">
    <property type="protein sequence ID" value="KAH0540775.1"/>
    <property type="molecule type" value="Genomic_DNA"/>
</dbReference>
<feature type="region of interest" description="Disordered" evidence="1">
    <location>
        <begin position="1"/>
        <end position="88"/>
    </location>
</feature>
<accession>A0AAV7I2J1</accession>
<feature type="compositionally biased region" description="Basic and acidic residues" evidence="1">
    <location>
        <begin position="52"/>
        <end position="63"/>
    </location>
</feature>
<comment type="caution">
    <text evidence="2">The sequence shown here is derived from an EMBL/GenBank/DDBJ whole genome shotgun (WGS) entry which is preliminary data.</text>
</comment>
<proteinExistence type="predicted"/>
<protein>
    <submittedName>
        <fullName evidence="2">Uncharacterized protein</fullName>
    </submittedName>
</protein>
<sequence length="88" mass="10360">MHRLQPRRRKEKESGMTEYEQEKVLDQLEAPELRQPIPDREEDDQPRLQKIVFHEISDLRANDRYTPGQVTSQDKLAVETNASQKSLS</sequence>
<evidence type="ECO:0000256" key="1">
    <source>
        <dbReference type="SAM" id="MobiDB-lite"/>
    </source>
</evidence>
<name>A0AAV7I2J1_COTGL</name>